<gene>
    <name evidence="7" type="ORF">ACFO8Q_23415</name>
</gene>
<keyword evidence="2" id="KW-1003">Cell membrane</keyword>
<evidence type="ECO:0000256" key="6">
    <source>
        <dbReference type="SAM" id="Phobius"/>
    </source>
</evidence>
<dbReference type="SUPFAM" id="SSF103473">
    <property type="entry name" value="MFS general substrate transporter"/>
    <property type="match status" value="1"/>
</dbReference>
<feature type="transmembrane region" description="Helical" evidence="6">
    <location>
        <begin position="251"/>
        <end position="273"/>
    </location>
</feature>
<comment type="subcellular location">
    <subcellularLocation>
        <location evidence="1">Cell membrane</location>
        <topology evidence="1">Multi-pass membrane protein</topology>
    </subcellularLocation>
</comment>
<keyword evidence="3 6" id="KW-0812">Transmembrane</keyword>
<evidence type="ECO:0000256" key="3">
    <source>
        <dbReference type="ARBA" id="ARBA00022692"/>
    </source>
</evidence>
<feature type="transmembrane region" description="Helical" evidence="6">
    <location>
        <begin position="96"/>
        <end position="114"/>
    </location>
</feature>
<dbReference type="InterPro" id="IPR022324">
    <property type="entry name" value="Bacilysin_exporter_BacE_put"/>
</dbReference>
<feature type="transmembrane region" description="Helical" evidence="6">
    <location>
        <begin position="371"/>
        <end position="393"/>
    </location>
</feature>
<dbReference type="InterPro" id="IPR011701">
    <property type="entry name" value="MFS"/>
</dbReference>
<dbReference type="PANTHER" id="PTHR23513">
    <property type="entry name" value="INTEGRAL MEMBRANE EFFLUX PROTEIN-RELATED"/>
    <property type="match status" value="1"/>
</dbReference>
<feature type="transmembrane region" description="Helical" evidence="6">
    <location>
        <begin position="140"/>
        <end position="158"/>
    </location>
</feature>
<dbReference type="InterPro" id="IPR036259">
    <property type="entry name" value="MFS_trans_sf"/>
</dbReference>
<feature type="transmembrane region" description="Helical" evidence="6">
    <location>
        <begin position="339"/>
        <end position="365"/>
    </location>
</feature>
<feature type="transmembrane region" description="Helical" evidence="6">
    <location>
        <begin position="38"/>
        <end position="58"/>
    </location>
</feature>
<dbReference type="CDD" id="cd06173">
    <property type="entry name" value="MFS_MefA_like"/>
    <property type="match status" value="1"/>
</dbReference>
<dbReference type="PANTHER" id="PTHR23513:SF6">
    <property type="entry name" value="MAJOR FACILITATOR SUPERFAMILY ASSOCIATED DOMAIN-CONTAINING PROTEIN"/>
    <property type="match status" value="1"/>
</dbReference>
<proteinExistence type="predicted"/>
<evidence type="ECO:0000256" key="2">
    <source>
        <dbReference type="ARBA" id="ARBA00022475"/>
    </source>
</evidence>
<feature type="transmembrane region" description="Helical" evidence="6">
    <location>
        <begin position="280"/>
        <end position="299"/>
    </location>
</feature>
<feature type="transmembrane region" description="Helical" evidence="6">
    <location>
        <begin position="70"/>
        <end position="90"/>
    </location>
</feature>
<dbReference type="Gene3D" id="1.20.1250.20">
    <property type="entry name" value="MFS general substrate transporter like domains"/>
    <property type="match status" value="1"/>
</dbReference>
<feature type="transmembrane region" description="Helical" evidence="6">
    <location>
        <begin position="217"/>
        <end position="239"/>
    </location>
</feature>
<feature type="transmembrane region" description="Helical" evidence="6">
    <location>
        <begin position="305"/>
        <end position="327"/>
    </location>
</feature>
<evidence type="ECO:0000256" key="1">
    <source>
        <dbReference type="ARBA" id="ARBA00004651"/>
    </source>
</evidence>
<dbReference type="PRINTS" id="PR01988">
    <property type="entry name" value="EXPORTERBACE"/>
</dbReference>
<sequence length="413" mass="46484">MGLNRNAWLLIGGQSVSIVGDSLLVMVLPLMVLDLTGSALQVSVVFILTQLPNFLAFLSGRMRKYFTPKTLIFFYDLSRFVILLIISTLLYLNTSLIYLVYFLFFVMNLFSTLFRPTRIEFITHIVSEDSLRKFNSYDRTLEAVATAVGFGLGGYAYHYLPLQWVFALNSLTFFISGISILFLKTSYQGAGLDNKHHVKISFWETVVSVSKNKTQSFLMYGETMAGVAFGIFMAMFVVYARHYLSVDSITIGHLEMLQSFFATMAGFLISWGLVKVSDRVLGLIGYSGMALSMVLMGLNSIVWPVFFLMAIIGFFNMMYAVAVRTLLQTNSPKEELIHIFAYESILSRTAFIVGAGMSGGLLSYSGLTANWVILSAGIILFFVAAWGFQVLFVQQKKLPERMEEEHDQTHRVY</sequence>
<evidence type="ECO:0000256" key="4">
    <source>
        <dbReference type="ARBA" id="ARBA00022989"/>
    </source>
</evidence>
<keyword evidence="5 6" id="KW-0472">Membrane</keyword>
<feature type="transmembrane region" description="Helical" evidence="6">
    <location>
        <begin position="7"/>
        <end position="32"/>
    </location>
</feature>
<dbReference type="Pfam" id="PF07690">
    <property type="entry name" value="MFS_1"/>
    <property type="match status" value="1"/>
</dbReference>
<comment type="caution">
    <text evidence="7">The sequence shown here is derived from an EMBL/GenBank/DDBJ whole genome shotgun (WGS) entry which is preliminary data.</text>
</comment>
<reference evidence="8" key="1">
    <citation type="journal article" date="2019" name="Int. J. Syst. Evol. Microbiol.">
        <title>The Global Catalogue of Microorganisms (GCM) 10K type strain sequencing project: providing services to taxonomists for standard genome sequencing and annotation.</title>
        <authorList>
            <consortium name="The Broad Institute Genomics Platform"/>
            <consortium name="The Broad Institute Genome Sequencing Center for Infectious Disease"/>
            <person name="Wu L."/>
            <person name="Ma J."/>
        </authorList>
    </citation>
    <scope>NUCLEOTIDE SEQUENCE [LARGE SCALE GENOMIC DNA]</scope>
    <source>
        <strain evidence="8">WYCCWR 12678</strain>
    </source>
</reference>
<keyword evidence="8" id="KW-1185">Reference proteome</keyword>
<accession>A0ABV9Q7P9</accession>
<evidence type="ECO:0000313" key="7">
    <source>
        <dbReference type="EMBL" id="MFC4770230.1"/>
    </source>
</evidence>
<organism evidence="7 8">
    <name type="scientific">Effusibacillus consociatus</name>
    <dbReference type="NCBI Taxonomy" id="1117041"/>
    <lineage>
        <taxon>Bacteria</taxon>
        <taxon>Bacillati</taxon>
        <taxon>Bacillota</taxon>
        <taxon>Bacilli</taxon>
        <taxon>Bacillales</taxon>
        <taxon>Alicyclobacillaceae</taxon>
        <taxon>Effusibacillus</taxon>
    </lineage>
</organism>
<dbReference type="Proteomes" id="UP001596002">
    <property type="component" value="Unassembled WGS sequence"/>
</dbReference>
<evidence type="ECO:0000256" key="5">
    <source>
        <dbReference type="ARBA" id="ARBA00023136"/>
    </source>
</evidence>
<dbReference type="RefSeq" id="WP_380029640.1">
    <property type="nucleotide sequence ID" value="NZ_JBHSHC010000157.1"/>
</dbReference>
<name>A0ABV9Q7P9_9BACL</name>
<evidence type="ECO:0000313" key="8">
    <source>
        <dbReference type="Proteomes" id="UP001596002"/>
    </source>
</evidence>
<protein>
    <submittedName>
        <fullName evidence="7">MFS transporter</fullName>
    </submittedName>
</protein>
<keyword evidence="4 6" id="KW-1133">Transmembrane helix</keyword>
<dbReference type="EMBL" id="JBHSHC010000157">
    <property type="protein sequence ID" value="MFC4770230.1"/>
    <property type="molecule type" value="Genomic_DNA"/>
</dbReference>
<feature type="transmembrane region" description="Helical" evidence="6">
    <location>
        <begin position="164"/>
        <end position="183"/>
    </location>
</feature>